<proteinExistence type="predicted"/>
<dbReference type="Gene3D" id="1.20.58.340">
    <property type="entry name" value="Magnesium transport protein CorA, transmembrane region"/>
    <property type="match status" value="1"/>
</dbReference>
<feature type="transmembrane region" description="Helical" evidence="5">
    <location>
        <begin position="219"/>
        <end position="239"/>
    </location>
</feature>
<dbReference type="SUPFAM" id="SSF144083">
    <property type="entry name" value="Magnesium transport protein CorA, transmembrane region"/>
    <property type="match status" value="1"/>
</dbReference>
<accession>A0ABR1THS8</accession>
<name>A0ABR1THS8_9PEZI</name>
<dbReference type="InterPro" id="IPR045863">
    <property type="entry name" value="CorA_TM1_TM2"/>
</dbReference>
<feature type="transmembrane region" description="Helical" evidence="5">
    <location>
        <begin position="191"/>
        <end position="213"/>
    </location>
</feature>
<keyword evidence="2 5" id="KW-0812">Transmembrane</keyword>
<dbReference type="EMBL" id="JAQQWM010000009">
    <property type="protein sequence ID" value="KAK8046186.1"/>
    <property type="molecule type" value="Genomic_DNA"/>
</dbReference>
<keyword evidence="7" id="KW-1185">Reference proteome</keyword>
<evidence type="ECO:0000256" key="3">
    <source>
        <dbReference type="ARBA" id="ARBA00022989"/>
    </source>
</evidence>
<protein>
    <submittedName>
        <fullName evidence="6">Uncharacterized protein</fullName>
    </submittedName>
</protein>
<evidence type="ECO:0000256" key="1">
    <source>
        <dbReference type="ARBA" id="ARBA00004141"/>
    </source>
</evidence>
<reference evidence="6 7" key="1">
    <citation type="submission" date="2023-01" db="EMBL/GenBank/DDBJ databases">
        <title>Analysis of 21 Apiospora genomes using comparative genomics revels a genus with tremendous synthesis potential of carbohydrate active enzymes and secondary metabolites.</title>
        <authorList>
            <person name="Sorensen T."/>
        </authorList>
    </citation>
    <scope>NUCLEOTIDE SEQUENCE [LARGE SCALE GENOMIC DNA]</scope>
    <source>
        <strain evidence="6 7">CBS 83171</strain>
    </source>
</reference>
<evidence type="ECO:0000313" key="6">
    <source>
        <dbReference type="EMBL" id="KAK8046186.1"/>
    </source>
</evidence>
<evidence type="ECO:0000256" key="4">
    <source>
        <dbReference type="ARBA" id="ARBA00023136"/>
    </source>
</evidence>
<comment type="caution">
    <text evidence="6">The sequence shown here is derived from an EMBL/GenBank/DDBJ whole genome shotgun (WGS) entry which is preliminary data.</text>
</comment>
<evidence type="ECO:0000256" key="5">
    <source>
        <dbReference type="SAM" id="Phobius"/>
    </source>
</evidence>
<sequence>MKTQCGPPRSSLLDDLLFYLKNHSDALEAPIVPRSLRVFAEKIVASHFLKLAEFLQTNIDIVQWHLSRRHDLTLFAVAAVEELWSDVQAWQRRTAEYQDDLEATMLQLHIPLRELEVTGSQMRSWAGSTADFQYLLRRYREIGRRTQGLADAISALGSLAGNRAMSGSADLSLQEAARAGREARSMKTLTTLGLLFLPLSFSASVFSMADAYLPGNSMFWVYFAVSLPLVVFVFLLSFIMELGYTEALRHWSLTWPMVNIKERVWRGQKEQKPSPSTLWDAA</sequence>
<comment type="subcellular location">
    <subcellularLocation>
        <location evidence="1">Membrane</location>
        <topology evidence="1">Multi-pass membrane protein</topology>
    </subcellularLocation>
</comment>
<evidence type="ECO:0000256" key="2">
    <source>
        <dbReference type="ARBA" id="ARBA00022692"/>
    </source>
</evidence>
<gene>
    <name evidence="6" type="ORF">PG996_014250</name>
</gene>
<dbReference type="Proteomes" id="UP001446871">
    <property type="component" value="Unassembled WGS sequence"/>
</dbReference>
<evidence type="ECO:0000313" key="7">
    <source>
        <dbReference type="Proteomes" id="UP001446871"/>
    </source>
</evidence>
<organism evidence="6 7">
    <name type="scientific">Apiospora saccharicola</name>
    <dbReference type="NCBI Taxonomy" id="335842"/>
    <lineage>
        <taxon>Eukaryota</taxon>
        <taxon>Fungi</taxon>
        <taxon>Dikarya</taxon>
        <taxon>Ascomycota</taxon>
        <taxon>Pezizomycotina</taxon>
        <taxon>Sordariomycetes</taxon>
        <taxon>Xylariomycetidae</taxon>
        <taxon>Amphisphaeriales</taxon>
        <taxon>Apiosporaceae</taxon>
        <taxon>Apiospora</taxon>
    </lineage>
</organism>
<keyword evidence="4 5" id="KW-0472">Membrane</keyword>
<keyword evidence="3 5" id="KW-1133">Transmembrane helix</keyword>